<dbReference type="SMART" id="SM00248">
    <property type="entry name" value="ANK"/>
    <property type="match status" value="3"/>
</dbReference>
<name>A0A8J2P7N5_9HEXA</name>
<keyword evidence="5" id="KW-0732">Signal</keyword>
<feature type="region of interest" description="Disordered" evidence="4">
    <location>
        <begin position="36"/>
        <end position="66"/>
    </location>
</feature>
<evidence type="ECO:0000313" key="6">
    <source>
        <dbReference type="EMBL" id="CAG7817781.1"/>
    </source>
</evidence>
<dbReference type="PROSITE" id="PS50088">
    <property type="entry name" value="ANK_REPEAT"/>
    <property type="match status" value="2"/>
</dbReference>
<feature type="signal peptide" evidence="5">
    <location>
        <begin position="1"/>
        <end position="18"/>
    </location>
</feature>
<protein>
    <submittedName>
        <fullName evidence="6">Uncharacterized protein</fullName>
    </submittedName>
</protein>
<dbReference type="CDD" id="cd21706">
    <property type="entry name" value="JMTM_dNotch"/>
    <property type="match status" value="1"/>
</dbReference>
<dbReference type="PROSITE" id="PS50297">
    <property type="entry name" value="ANK_REP_REGION"/>
    <property type="match status" value="2"/>
</dbReference>
<accession>A0A8J2P7N5</accession>
<gene>
    <name evidence="6" type="ORF">AFUS01_LOCUS28327</name>
</gene>
<dbReference type="AlphaFoldDB" id="A0A8J2P7N5"/>
<keyword evidence="7" id="KW-1185">Reference proteome</keyword>
<sequence>MSALTVIAIVLVFGVLFSSQKKKYKGITWFPEGFLRHTQPSGQHRRSRRRGPDGQEMKNLGKGMHPLDLDLDSGNSAMGLSMGYEGMMTDVTSQCSDDSDRPPSKRMRSDGGYASDHTLFTEYEDIDPRPWTQQHIQAADIRRPDMHVLTPPENHQPGNFDVDVRGPGGLTPLMLASVRGGGLDMGEEEEDDGTAAVIADLVAQGARLDATMDKTGETSLHLAARYARADAAKRLLDAGADANAQDNTGRTPLHAAVAADAMGVFQILLRNRATNLNAKMHDGTTPLILAARLAIEGMVENLITAQA</sequence>
<dbReference type="Proteomes" id="UP000708208">
    <property type="component" value="Unassembled WGS sequence"/>
</dbReference>
<keyword evidence="1" id="KW-0677">Repeat</keyword>
<comment type="caution">
    <text evidence="6">The sequence shown here is derived from an EMBL/GenBank/DDBJ whole genome shotgun (WGS) entry which is preliminary data.</text>
</comment>
<dbReference type="Pfam" id="PF12796">
    <property type="entry name" value="Ank_2"/>
    <property type="match status" value="1"/>
</dbReference>
<dbReference type="InterPro" id="IPR002110">
    <property type="entry name" value="Ankyrin_rpt"/>
</dbReference>
<dbReference type="GO" id="GO:0010468">
    <property type="term" value="P:regulation of gene expression"/>
    <property type="evidence" value="ECO:0007669"/>
    <property type="project" value="TreeGrafter"/>
</dbReference>
<proteinExistence type="predicted"/>
<dbReference type="EMBL" id="CAJVCH010403128">
    <property type="protein sequence ID" value="CAG7817781.1"/>
    <property type="molecule type" value="Genomic_DNA"/>
</dbReference>
<evidence type="ECO:0000256" key="3">
    <source>
        <dbReference type="PROSITE-ProRule" id="PRU00023"/>
    </source>
</evidence>
<keyword evidence="2 3" id="KW-0040">ANK repeat</keyword>
<reference evidence="6" key="1">
    <citation type="submission" date="2021-06" db="EMBL/GenBank/DDBJ databases">
        <authorList>
            <person name="Hodson N. C."/>
            <person name="Mongue J. A."/>
            <person name="Jaron S. K."/>
        </authorList>
    </citation>
    <scope>NUCLEOTIDE SEQUENCE</scope>
</reference>
<feature type="compositionally biased region" description="Basic and acidic residues" evidence="4">
    <location>
        <begin position="98"/>
        <end position="109"/>
    </location>
</feature>
<evidence type="ECO:0000256" key="4">
    <source>
        <dbReference type="SAM" id="MobiDB-lite"/>
    </source>
</evidence>
<evidence type="ECO:0000256" key="1">
    <source>
        <dbReference type="ARBA" id="ARBA00022737"/>
    </source>
</evidence>
<evidence type="ECO:0000256" key="2">
    <source>
        <dbReference type="ARBA" id="ARBA00023043"/>
    </source>
</evidence>
<dbReference type="PANTHER" id="PTHR24124">
    <property type="entry name" value="ANKYRIN REPEAT FAMILY A"/>
    <property type="match status" value="1"/>
</dbReference>
<feature type="repeat" description="ANK" evidence="3">
    <location>
        <begin position="215"/>
        <end position="247"/>
    </location>
</feature>
<dbReference type="OrthoDB" id="283575at2759"/>
<evidence type="ECO:0000256" key="5">
    <source>
        <dbReference type="SAM" id="SignalP"/>
    </source>
</evidence>
<evidence type="ECO:0000313" key="7">
    <source>
        <dbReference type="Proteomes" id="UP000708208"/>
    </source>
</evidence>
<feature type="non-terminal residue" evidence="6">
    <location>
        <position position="307"/>
    </location>
</feature>
<dbReference type="PANTHER" id="PTHR24124:SF14">
    <property type="entry name" value="CHROMOSOME UNDETERMINED SCAFFOLD_25, WHOLE GENOME SHOTGUN SEQUENCE"/>
    <property type="match status" value="1"/>
</dbReference>
<feature type="repeat" description="ANK" evidence="3">
    <location>
        <begin position="248"/>
        <end position="273"/>
    </location>
</feature>
<dbReference type="GO" id="GO:0005634">
    <property type="term" value="C:nucleus"/>
    <property type="evidence" value="ECO:0007669"/>
    <property type="project" value="TreeGrafter"/>
</dbReference>
<feature type="region of interest" description="Disordered" evidence="4">
    <location>
        <begin position="91"/>
        <end position="113"/>
    </location>
</feature>
<feature type="chain" id="PRO_5035148989" evidence="5">
    <location>
        <begin position="19"/>
        <end position="307"/>
    </location>
</feature>
<organism evidence="6 7">
    <name type="scientific">Allacma fusca</name>
    <dbReference type="NCBI Taxonomy" id="39272"/>
    <lineage>
        <taxon>Eukaryota</taxon>
        <taxon>Metazoa</taxon>
        <taxon>Ecdysozoa</taxon>
        <taxon>Arthropoda</taxon>
        <taxon>Hexapoda</taxon>
        <taxon>Collembola</taxon>
        <taxon>Symphypleona</taxon>
        <taxon>Sminthuridae</taxon>
        <taxon>Allacma</taxon>
    </lineage>
</organism>